<evidence type="ECO:0000313" key="1">
    <source>
        <dbReference type="EMBL" id="AKN35805.1"/>
    </source>
</evidence>
<accession>A0A0H3ZIU0</accession>
<organism evidence="1">
    <name type="scientific">Vibrio sp. FF_304</name>
    <dbReference type="NCBI Taxonomy" id="1652833"/>
    <lineage>
        <taxon>Bacteria</taxon>
        <taxon>Pseudomonadati</taxon>
        <taxon>Pseudomonadota</taxon>
        <taxon>Gammaproteobacteria</taxon>
        <taxon>Vibrionales</taxon>
        <taxon>Vibrionaceae</taxon>
        <taxon>Vibrio</taxon>
    </lineage>
</organism>
<protein>
    <submittedName>
        <fullName evidence="1">Uncharacterized protein</fullName>
    </submittedName>
</protein>
<dbReference type="EMBL" id="KP795453">
    <property type="protein sequence ID" value="AKN35805.1"/>
    <property type="molecule type" value="Genomic_DNA"/>
</dbReference>
<reference evidence="1" key="1">
    <citation type="journal article" date="2015" name="MBio">
        <title>Eco-Evolutionary Dynamics of Episomes among Ecologically Cohesive Bacterial Populations.</title>
        <authorList>
            <person name="Xue H."/>
            <person name="Cordero O.X."/>
            <person name="Camas F.M."/>
            <person name="Trimble W."/>
            <person name="Meyer F."/>
            <person name="Guglielmini J."/>
            <person name="Rocha E.P."/>
            <person name="Polz M.F."/>
        </authorList>
    </citation>
    <scope>NUCLEOTIDE SEQUENCE</scope>
    <source>
        <strain evidence="1">FF_304</strain>
    </source>
</reference>
<proteinExistence type="predicted"/>
<sequence length="62" mass="7026">MMAIKKVSTSAEAIKLARRHAAEALKEQTLHSNVWCDKNVDCYYQSELYRLADAALALNDKK</sequence>
<name>A0A0H3ZIU0_9VIBR</name>
<dbReference type="AlphaFoldDB" id="A0A0H3ZIU0"/>